<dbReference type="FunFam" id="1.20.1740.10:FF:000001">
    <property type="entry name" value="Amino acid permease"/>
    <property type="match status" value="1"/>
</dbReference>
<organism evidence="9 10">
    <name type="scientific">Plectosphaerella cucumerina</name>
    <dbReference type="NCBI Taxonomy" id="40658"/>
    <lineage>
        <taxon>Eukaryota</taxon>
        <taxon>Fungi</taxon>
        <taxon>Dikarya</taxon>
        <taxon>Ascomycota</taxon>
        <taxon>Pezizomycotina</taxon>
        <taxon>Sordariomycetes</taxon>
        <taxon>Hypocreomycetidae</taxon>
        <taxon>Glomerellales</taxon>
        <taxon>Plectosphaerellaceae</taxon>
        <taxon>Plectosphaerella</taxon>
    </lineage>
</organism>
<keyword evidence="2" id="KW-0813">Transport</keyword>
<feature type="transmembrane region" description="Helical" evidence="7">
    <location>
        <begin position="282"/>
        <end position="304"/>
    </location>
</feature>
<dbReference type="Pfam" id="PF00324">
    <property type="entry name" value="AA_permease"/>
    <property type="match status" value="1"/>
</dbReference>
<evidence type="ECO:0000256" key="7">
    <source>
        <dbReference type="SAM" id="Phobius"/>
    </source>
</evidence>
<feature type="compositionally biased region" description="Basic and acidic residues" evidence="6">
    <location>
        <begin position="1"/>
        <end position="12"/>
    </location>
</feature>
<comment type="subcellular location">
    <subcellularLocation>
        <location evidence="1">Membrane</location>
        <topology evidence="1">Multi-pass membrane protein</topology>
    </subcellularLocation>
</comment>
<keyword evidence="5 7" id="KW-0472">Membrane</keyword>
<dbReference type="Gene3D" id="1.20.1740.10">
    <property type="entry name" value="Amino acid/polyamine transporter I"/>
    <property type="match status" value="1"/>
</dbReference>
<dbReference type="Proteomes" id="UP000813385">
    <property type="component" value="Unassembled WGS sequence"/>
</dbReference>
<evidence type="ECO:0000256" key="6">
    <source>
        <dbReference type="SAM" id="MobiDB-lite"/>
    </source>
</evidence>
<dbReference type="PANTHER" id="PTHR43341">
    <property type="entry name" value="AMINO ACID PERMEASE"/>
    <property type="match status" value="1"/>
</dbReference>
<feature type="domain" description="Amino acid permease/ SLC12A" evidence="8">
    <location>
        <begin position="54"/>
        <end position="517"/>
    </location>
</feature>
<accession>A0A8K0TPQ0</accession>
<name>A0A8K0TPQ0_9PEZI</name>
<dbReference type="InterPro" id="IPR050524">
    <property type="entry name" value="APC_YAT"/>
</dbReference>
<evidence type="ECO:0000256" key="5">
    <source>
        <dbReference type="ARBA" id="ARBA00023136"/>
    </source>
</evidence>
<dbReference type="GO" id="GO:0016020">
    <property type="term" value="C:membrane"/>
    <property type="evidence" value="ECO:0007669"/>
    <property type="project" value="UniProtKB-SubCell"/>
</dbReference>
<gene>
    <name evidence="9" type="ORF">B0T11DRAFT_64364</name>
</gene>
<dbReference type="PIRSF" id="PIRSF006060">
    <property type="entry name" value="AA_transporter"/>
    <property type="match status" value="1"/>
</dbReference>
<feature type="region of interest" description="Disordered" evidence="6">
    <location>
        <begin position="1"/>
        <end position="24"/>
    </location>
</feature>
<proteinExistence type="predicted"/>
<dbReference type="OrthoDB" id="3900342at2759"/>
<evidence type="ECO:0000313" key="10">
    <source>
        <dbReference type="Proteomes" id="UP000813385"/>
    </source>
</evidence>
<feature type="transmembrane region" description="Helical" evidence="7">
    <location>
        <begin position="414"/>
        <end position="440"/>
    </location>
</feature>
<evidence type="ECO:0000313" key="9">
    <source>
        <dbReference type="EMBL" id="KAH7368462.1"/>
    </source>
</evidence>
<dbReference type="GO" id="GO:0015171">
    <property type="term" value="F:amino acid transmembrane transporter activity"/>
    <property type="evidence" value="ECO:0007669"/>
    <property type="project" value="TreeGrafter"/>
</dbReference>
<evidence type="ECO:0000256" key="3">
    <source>
        <dbReference type="ARBA" id="ARBA00022692"/>
    </source>
</evidence>
<feature type="transmembrane region" description="Helical" evidence="7">
    <location>
        <begin position="461"/>
        <end position="481"/>
    </location>
</feature>
<evidence type="ECO:0000256" key="2">
    <source>
        <dbReference type="ARBA" id="ARBA00022448"/>
    </source>
</evidence>
<dbReference type="InterPro" id="IPR004841">
    <property type="entry name" value="AA-permease/SLC12A_dom"/>
</dbReference>
<feature type="transmembrane region" description="Helical" evidence="7">
    <location>
        <begin position="388"/>
        <end position="408"/>
    </location>
</feature>
<evidence type="ECO:0000256" key="4">
    <source>
        <dbReference type="ARBA" id="ARBA00022989"/>
    </source>
</evidence>
<feature type="transmembrane region" description="Helical" evidence="7">
    <location>
        <begin position="246"/>
        <end position="270"/>
    </location>
</feature>
<feature type="transmembrane region" description="Helical" evidence="7">
    <location>
        <begin position="57"/>
        <end position="77"/>
    </location>
</feature>
<dbReference type="PANTHER" id="PTHR43341:SF39">
    <property type="entry name" value="AMINO ACID TRANSPORTER (EUROFUNG)-RELATED"/>
    <property type="match status" value="1"/>
</dbReference>
<feature type="transmembrane region" description="Helical" evidence="7">
    <location>
        <begin position="343"/>
        <end position="362"/>
    </location>
</feature>
<keyword evidence="3 7" id="KW-0812">Transmembrane</keyword>
<dbReference type="EMBL" id="JAGPXD010000002">
    <property type="protein sequence ID" value="KAH7368462.1"/>
    <property type="molecule type" value="Genomic_DNA"/>
</dbReference>
<reference evidence="9" key="1">
    <citation type="journal article" date="2021" name="Nat. Commun.">
        <title>Genetic determinants of endophytism in the Arabidopsis root mycobiome.</title>
        <authorList>
            <person name="Mesny F."/>
            <person name="Miyauchi S."/>
            <person name="Thiergart T."/>
            <person name="Pickel B."/>
            <person name="Atanasova L."/>
            <person name="Karlsson M."/>
            <person name="Huettel B."/>
            <person name="Barry K.W."/>
            <person name="Haridas S."/>
            <person name="Chen C."/>
            <person name="Bauer D."/>
            <person name="Andreopoulos W."/>
            <person name="Pangilinan J."/>
            <person name="LaButti K."/>
            <person name="Riley R."/>
            <person name="Lipzen A."/>
            <person name="Clum A."/>
            <person name="Drula E."/>
            <person name="Henrissat B."/>
            <person name="Kohler A."/>
            <person name="Grigoriev I.V."/>
            <person name="Martin F.M."/>
            <person name="Hacquard S."/>
        </authorList>
    </citation>
    <scope>NUCLEOTIDE SEQUENCE</scope>
    <source>
        <strain evidence="9">MPI-CAGE-AT-0016</strain>
    </source>
</reference>
<keyword evidence="10" id="KW-1185">Reference proteome</keyword>
<keyword evidence="4 7" id="KW-1133">Transmembrane helix</keyword>
<comment type="caution">
    <text evidence="9">The sequence shown here is derived from an EMBL/GenBank/DDBJ whole genome shotgun (WGS) entry which is preliminary data.</text>
</comment>
<feature type="transmembrane region" description="Helical" evidence="7">
    <location>
        <begin position="133"/>
        <end position="159"/>
    </location>
</feature>
<sequence length="566" mass="62555">MTTPPVDEKASGFDRPNSASSTRTGRALAVADVPVENGIKEHYGETQRGLSPRHVQLMAIGGSIGVGIWVGIGSVLVRAGPLSLLLGYIFWGFLFVWPLQLCVAEMIAYLPIRGTIFELAARYVDPALGFAMGWTYFFAGFMLLCTEYAAVATLMQYWVTDVNPAVWVAMAMVVCILLNVVAVKFYGESEFFMSSTKVFLLIFLMMITITTMSGANPARDAYGFRNWQTADVMHPYVSEGSAGRFLGWWSVVLYAAFTLAGPDLIVIAAGEIRNPRHVIPRVAKLIFYRIIAFYVIGVLCVGIICSSRDENLRAAIEEGKVGAGASPWVVGISNLGITGLPDFINALILLSAWSCGNAFLYASSRTLYGLARENQAPKFFLKCTKQGVPIYAVGFVSCLACITFLVSSNSAIDVFYWFVDLTTTALITTYTMMLIVFFGWYRACKAQGFDRKALRYTAPGAPYTTAVALVLGCVALLFVGFDVFSPFSVRGFVTSYFALAFGIFTFCFWKIVKRTKFVKPAEADLYSGKAEVDAECRQWEEGGIDEKEKERLAKMNVVRRTWERIW</sequence>
<evidence type="ECO:0000256" key="1">
    <source>
        <dbReference type="ARBA" id="ARBA00004141"/>
    </source>
</evidence>
<feature type="transmembrane region" description="Helical" evidence="7">
    <location>
        <begin position="487"/>
        <end position="509"/>
    </location>
</feature>
<protein>
    <submittedName>
        <fullName evidence="9">Proline permease</fullName>
    </submittedName>
</protein>
<feature type="transmembrane region" description="Helical" evidence="7">
    <location>
        <begin position="89"/>
        <end position="112"/>
    </location>
</feature>
<evidence type="ECO:0000259" key="8">
    <source>
        <dbReference type="Pfam" id="PF00324"/>
    </source>
</evidence>
<dbReference type="AlphaFoldDB" id="A0A8K0TPQ0"/>
<feature type="transmembrane region" description="Helical" evidence="7">
    <location>
        <begin position="198"/>
        <end position="215"/>
    </location>
</feature>
<feature type="transmembrane region" description="Helical" evidence="7">
    <location>
        <begin position="165"/>
        <end position="186"/>
    </location>
</feature>